<sequence>MSSRAVPIRPETRVAPIPPELSARSPFAGVDIAEMTGLAMLPGSHRSWFEEDVWDMSGMADAPKSMKPYYKVWRFNRVRDPRWRLVTKEFIIARMCPLDERVAALPFALRTAMSPASVEQVVARMATWFNFLTDAGVTSLADVTQDHCDDFKALHRRRKGRKGKPATGDVAPGTLSNHVRPIQNLALYGELFIADRYAEGFFPWQGRPTSQVAESTGQVGNVSPPVPDALMQPVLSAALYMVFTLGPQVAEAVDKLRAHRAAIAKMPTEVTLTGEAARALLKGLERHEREQIPLPRLSTFFVTQRVNSGWDRQDPLLEVNFERLLQYTVGVHGFPGPVWELIKPAVERVAEKVGTVYEHGAQAALIPRCDDPSVMVPWTLPLQERELRTLARIVRAACMVVVAALSGMRDSENGAELHLMQHSAGSE</sequence>
<dbReference type="Proteomes" id="UP000830115">
    <property type="component" value="Chromosome"/>
</dbReference>
<keyword evidence="2" id="KW-1185">Reference proteome</keyword>
<gene>
    <name evidence="1" type="ORF">K9S39_03755</name>
</gene>
<protein>
    <recommendedName>
        <fullName evidence="3">Integrase</fullName>
    </recommendedName>
</protein>
<dbReference type="EMBL" id="CP086322">
    <property type="protein sequence ID" value="UQA91117.1"/>
    <property type="molecule type" value="Genomic_DNA"/>
</dbReference>
<reference evidence="1" key="1">
    <citation type="submission" date="2021-10" db="EMBL/GenBank/DDBJ databases">
        <title>Streptomyces nigrumlapis sp.nov.,an antimicrobial producing actinobacterium isolated from Black Gobi rocks.</title>
        <authorList>
            <person name="Wen Y."/>
            <person name="Zhang W."/>
            <person name="Liu X.G."/>
        </authorList>
    </citation>
    <scope>NUCLEOTIDE SEQUENCE</scope>
    <source>
        <strain evidence="1">ST13-2-2</strain>
    </source>
</reference>
<name>A0ABY4M0Y2_9ACTN</name>
<accession>A0ABY4M0Y2</accession>
<dbReference type="RefSeq" id="WP_248861909.1">
    <property type="nucleotide sequence ID" value="NZ_CP086322.1"/>
</dbReference>
<proteinExistence type="predicted"/>
<evidence type="ECO:0008006" key="3">
    <source>
        <dbReference type="Google" id="ProtNLM"/>
    </source>
</evidence>
<evidence type="ECO:0000313" key="2">
    <source>
        <dbReference type="Proteomes" id="UP000830115"/>
    </source>
</evidence>
<evidence type="ECO:0000313" key="1">
    <source>
        <dbReference type="EMBL" id="UQA91117.1"/>
    </source>
</evidence>
<organism evidence="1 2">
    <name type="scientific">Streptomyces halobius</name>
    <dbReference type="NCBI Taxonomy" id="2879846"/>
    <lineage>
        <taxon>Bacteria</taxon>
        <taxon>Bacillati</taxon>
        <taxon>Actinomycetota</taxon>
        <taxon>Actinomycetes</taxon>
        <taxon>Kitasatosporales</taxon>
        <taxon>Streptomycetaceae</taxon>
        <taxon>Streptomyces</taxon>
    </lineage>
</organism>